<feature type="compositionally biased region" description="Polar residues" evidence="1">
    <location>
        <begin position="133"/>
        <end position="149"/>
    </location>
</feature>
<sequence length="268" mass="29510">MDDNVSNRNEEVDFSEERATISNKERKRRERRAFAQARAGGPKGKRPRQPSQQTHTAIGKERDMFVLRPSIASLALLKPIQPSPMSNKAKVAQPLSQRTEKDSGGYDPYCHTDSHNATKFSDQTMKAAVISSVLPSTRPQSSTQQPTDKASSGSSSAFSGMASRKGIFETSPKPTAEQPAPQVPKIRLPENDFDVVSLPNTPTTEIEDSFSTDHGLNRRASISSDASWEMVDVKDAESEDDIDGEFIVIGNSLPSARNGKSRWWKLGY</sequence>
<feature type="compositionally biased region" description="Basic and acidic residues" evidence="1">
    <location>
        <begin position="98"/>
        <end position="116"/>
    </location>
</feature>
<accession>A0A6A5TK22</accession>
<reference evidence="2" key="1">
    <citation type="journal article" date="2020" name="Stud. Mycol.">
        <title>101 Dothideomycetes genomes: a test case for predicting lifestyles and emergence of pathogens.</title>
        <authorList>
            <person name="Haridas S."/>
            <person name="Albert R."/>
            <person name="Binder M."/>
            <person name="Bloem J."/>
            <person name="Labutti K."/>
            <person name="Salamov A."/>
            <person name="Andreopoulos B."/>
            <person name="Baker S."/>
            <person name="Barry K."/>
            <person name="Bills G."/>
            <person name="Bluhm B."/>
            <person name="Cannon C."/>
            <person name="Castanera R."/>
            <person name="Culley D."/>
            <person name="Daum C."/>
            <person name="Ezra D."/>
            <person name="Gonzalez J."/>
            <person name="Henrissat B."/>
            <person name="Kuo A."/>
            <person name="Liang C."/>
            <person name="Lipzen A."/>
            <person name="Lutzoni F."/>
            <person name="Magnuson J."/>
            <person name="Mondo S."/>
            <person name="Nolan M."/>
            <person name="Ohm R."/>
            <person name="Pangilinan J."/>
            <person name="Park H.-J."/>
            <person name="Ramirez L."/>
            <person name="Alfaro M."/>
            <person name="Sun H."/>
            <person name="Tritt A."/>
            <person name="Yoshinaga Y."/>
            <person name="Zwiers L.-H."/>
            <person name="Turgeon B."/>
            <person name="Goodwin S."/>
            <person name="Spatafora J."/>
            <person name="Crous P."/>
            <person name="Grigoriev I."/>
        </authorList>
    </citation>
    <scope>NUCLEOTIDE SEQUENCE</scope>
    <source>
        <strain evidence="2">CBS 675.92</strain>
    </source>
</reference>
<feature type="region of interest" description="Disordered" evidence="1">
    <location>
        <begin position="79"/>
        <end position="216"/>
    </location>
</feature>
<dbReference type="Proteomes" id="UP000800035">
    <property type="component" value="Unassembled WGS sequence"/>
</dbReference>
<evidence type="ECO:0000256" key="1">
    <source>
        <dbReference type="SAM" id="MobiDB-lite"/>
    </source>
</evidence>
<dbReference type="OrthoDB" id="10674014at2759"/>
<organism evidence="2 3">
    <name type="scientific">Byssothecium circinans</name>
    <dbReference type="NCBI Taxonomy" id="147558"/>
    <lineage>
        <taxon>Eukaryota</taxon>
        <taxon>Fungi</taxon>
        <taxon>Dikarya</taxon>
        <taxon>Ascomycota</taxon>
        <taxon>Pezizomycotina</taxon>
        <taxon>Dothideomycetes</taxon>
        <taxon>Pleosporomycetidae</taxon>
        <taxon>Pleosporales</taxon>
        <taxon>Massarineae</taxon>
        <taxon>Massarinaceae</taxon>
        <taxon>Byssothecium</taxon>
    </lineage>
</organism>
<keyword evidence="3" id="KW-1185">Reference proteome</keyword>
<feature type="compositionally biased region" description="Low complexity" evidence="1">
    <location>
        <begin position="150"/>
        <end position="163"/>
    </location>
</feature>
<dbReference type="AlphaFoldDB" id="A0A6A5TK22"/>
<proteinExistence type="predicted"/>
<dbReference type="EMBL" id="ML977013">
    <property type="protein sequence ID" value="KAF1952049.1"/>
    <property type="molecule type" value="Genomic_DNA"/>
</dbReference>
<gene>
    <name evidence="2" type="ORF">CC80DRAFT_508395</name>
</gene>
<evidence type="ECO:0000313" key="2">
    <source>
        <dbReference type="EMBL" id="KAF1952049.1"/>
    </source>
</evidence>
<evidence type="ECO:0000313" key="3">
    <source>
        <dbReference type="Proteomes" id="UP000800035"/>
    </source>
</evidence>
<name>A0A6A5TK22_9PLEO</name>
<feature type="region of interest" description="Disordered" evidence="1">
    <location>
        <begin position="1"/>
        <end position="64"/>
    </location>
</feature>
<feature type="compositionally biased region" description="Basic and acidic residues" evidence="1">
    <location>
        <begin position="8"/>
        <end position="19"/>
    </location>
</feature>
<protein>
    <submittedName>
        <fullName evidence="2">Uncharacterized protein</fullName>
    </submittedName>
</protein>